<gene>
    <name evidence="1" type="ORF">NPIL_111341</name>
</gene>
<dbReference type="Proteomes" id="UP000887013">
    <property type="component" value="Unassembled WGS sequence"/>
</dbReference>
<accession>A0A8X6TBH2</accession>
<sequence length="69" mass="7934">SYILLLEKRRVEMISESTEVGVLGQPGNLSVYKQVIEFFIVVLIQLPEKTSVEKITTNFVHSREQIRTV</sequence>
<dbReference type="AlphaFoldDB" id="A0A8X6TBH2"/>
<protein>
    <submittedName>
        <fullName evidence="1">Uncharacterized protein</fullName>
    </submittedName>
</protein>
<comment type="caution">
    <text evidence="1">The sequence shown here is derived from an EMBL/GenBank/DDBJ whole genome shotgun (WGS) entry which is preliminary data.</text>
</comment>
<dbReference type="EMBL" id="BMAW01100850">
    <property type="protein sequence ID" value="GFS97058.1"/>
    <property type="molecule type" value="Genomic_DNA"/>
</dbReference>
<evidence type="ECO:0000313" key="1">
    <source>
        <dbReference type="EMBL" id="GFS97058.1"/>
    </source>
</evidence>
<name>A0A8X6TBH2_NEPPI</name>
<organism evidence="1 2">
    <name type="scientific">Nephila pilipes</name>
    <name type="common">Giant wood spider</name>
    <name type="synonym">Nephila maculata</name>
    <dbReference type="NCBI Taxonomy" id="299642"/>
    <lineage>
        <taxon>Eukaryota</taxon>
        <taxon>Metazoa</taxon>
        <taxon>Ecdysozoa</taxon>
        <taxon>Arthropoda</taxon>
        <taxon>Chelicerata</taxon>
        <taxon>Arachnida</taxon>
        <taxon>Araneae</taxon>
        <taxon>Araneomorphae</taxon>
        <taxon>Entelegynae</taxon>
        <taxon>Araneoidea</taxon>
        <taxon>Nephilidae</taxon>
        <taxon>Nephila</taxon>
    </lineage>
</organism>
<proteinExistence type="predicted"/>
<keyword evidence="2" id="KW-1185">Reference proteome</keyword>
<evidence type="ECO:0000313" key="2">
    <source>
        <dbReference type="Proteomes" id="UP000887013"/>
    </source>
</evidence>
<feature type="non-terminal residue" evidence="1">
    <location>
        <position position="1"/>
    </location>
</feature>
<reference evidence="1" key="1">
    <citation type="submission" date="2020-08" db="EMBL/GenBank/DDBJ databases">
        <title>Multicomponent nature underlies the extraordinary mechanical properties of spider dragline silk.</title>
        <authorList>
            <person name="Kono N."/>
            <person name="Nakamura H."/>
            <person name="Mori M."/>
            <person name="Yoshida Y."/>
            <person name="Ohtoshi R."/>
            <person name="Malay A.D."/>
            <person name="Moran D.A.P."/>
            <person name="Tomita M."/>
            <person name="Numata K."/>
            <person name="Arakawa K."/>
        </authorList>
    </citation>
    <scope>NUCLEOTIDE SEQUENCE</scope>
</reference>